<protein>
    <recommendedName>
        <fullName evidence="3">Bacteriocin-type signal sequence-containing protein</fullName>
    </recommendedName>
</protein>
<evidence type="ECO:0000313" key="2">
    <source>
        <dbReference type="Proteomes" id="UP001596154"/>
    </source>
</evidence>
<evidence type="ECO:0008006" key="3">
    <source>
        <dbReference type="Google" id="ProtNLM"/>
    </source>
</evidence>
<dbReference type="EMBL" id="JBHSNY010000012">
    <property type="protein sequence ID" value="MFC5638130.1"/>
    <property type="molecule type" value="Genomic_DNA"/>
</dbReference>
<gene>
    <name evidence="1" type="ORF">ACFPZJ_31060</name>
</gene>
<comment type="caution">
    <text evidence="1">The sequence shown here is derived from an EMBL/GenBank/DDBJ whole genome shotgun (WGS) entry which is preliminary data.</text>
</comment>
<accession>A0ABW0UX06</accession>
<name>A0ABW0UX06_9ACTN</name>
<evidence type="ECO:0000313" key="1">
    <source>
        <dbReference type="EMBL" id="MFC5638130.1"/>
    </source>
</evidence>
<organism evidence="1 2">
    <name type="scientific">Streptomyces bullii</name>
    <dbReference type="NCBI Taxonomy" id="349910"/>
    <lineage>
        <taxon>Bacteria</taxon>
        <taxon>Bacillati</taxon>
        <taxon>Actinomycetota</taxon>
        <taxon>Actinomycetes</taxon>
        <taxon>Kitasatosporales</taxon>
        <taxon>Streptomycetaceae</taxon>
        <taxon>Streptomyces</taxon>
    </lineage>
</organism>
<reference evidence="2" key="1">
    <citation type="journal article" date="2019" name="Int. J. Syst. Evol. Microbiol.">
        <title>The Global Catalogue of Microorganisms (GCM) 10K type strain sequencing project: providing services to taxonomists for standard genome sequencing and annotation.</title>
        <authorList>
            <consortium name="The Broad Institute Genomics Platform"/>
            <consortium name="The Broad Institute Genome Sequencing Center for Infectious Disease"/>
            <person name="Wu L."/>
            <person name="Ma J."/>
        </authorList>
    </citation>
    <scope>NUCLEOTIDE SEQUENCE [LARGE SCALE GENOMIC DNA]</scope>
    <source>
        <strain evidence="2">CGMCC 4.7248</strain>
    </source>
</reference>
<dbReference type="Proteomes" id="UP001596154">
    <property type="component" value="Unassembled WGS sequence"/>
</dbReference>
<dbReference type="RefSeq" id="WP_381028582.1">
    <property type="nucleotide sequence ID" value="NZ_JBHSNY010000012.1"/>
</dbReference>
<sequence length="74" mass="6716">MNLVPQVHTTEISDADLDGIAGGQAGGAVAANAAGAGAAGLYVEAGPLCAGAGVGLAASPAGIAADAHVHAGLN</sequence>
<keyword evidence="2" id="KW-1185">Reference proteome</keyword>
<proteinExistence type="predicted"/>